<keyword evidence="9 10" id="KW-0133">Cell shape</keyword>
<keyword evidence="6 9" id="KW-0547">Nucleotide-binding</keyword>
<feature type="domain" description="Mur ligase central" evidence="13">
    <location>
        <begin position="183"/>
        <end position="300"/>
    </location>
</feature>
<comment type="catalytic activity">
    <reaction evidence="9 10">
        <text>UDP-N-acetyl-alpha-D-muramoyl-L-alanine + D-glutamate + ATP = UDP-N-acetyl-alpha-D-muramoyl-L-alanyl-D-glutamate + ADP + phosphate + H(+)</text>
        <dbReference type="Rhea" id="RHEA:16429"/>
        <dbReference type="ChEBI" id="CHEBI:15378"/>
        <dbReference type="ChEBI" id="CHEBI:29986"/>
        <dbReference type="ChEBI" id="CHEBI:30616"/>
        <dbReference type="ChEBI" id="CHEBI:43474"/>
        <dbReference type="ChEBI" id="CHEBI:83898"/>
        <dbReference type="ChEBI" id="CHEBI:83900"/>
        <dbReference type="ChEBI" id="CHEBI:456216"/>
        <dbReference type="EC" id="6.3.2.9"/>
    </reaction>
</comment>
<evidence type="ECO:0000259" key="13">
    <source>
        <dbReference type="Pfam" id="PF08245"/>
    </source>
</evidence>
<dbReference type="EMBL" id="JADAQT010000085">
    <property type="protein sequence ID" value="MBE1876449.1"/>
    <property type="molecule type" value="Genomic_DNA"/>
</dbReference>
<name>A0ABR9MYI5_9MICO</name>
<dbReference type="Pfam" id="PF08245">
    <property type="entry name" value="Mur_ligase_M"/>
    <property type="match status" value="1"/>
</dbReference>
<evidence type="ECO:0000256" key="7">
    <source>
        <dbReference type="ARBA" id="ARBA00022840"/>
    </source>
</evidence>
<comment type="function">
    <text evidence="9 10">Cell wall formation. Catalyzes the addition of glutamate to the nucleotide precursor UDP-N-acetylmuramoyl-L-alanine (UMA).</text>
</comment>
<accession>A0ABR9MYI5</accession>
<keyword evidence="7 9" id="KW-0067">ATP-binding</keyword>
<gene>
    <name evidence="9 14" type="primary">murD</name>
    <name evidence="14" type="ORF">IHE71_12095</name>
</gene>
<evidence type="ECO:0000256" key="6">
    <source>
        <dbReference type="ARBA" id="ARBA00022741"/>
    </source>
</evidence>
<evidence type="ECO:0000256" key="3">
    <source>
        <dbReference type="ARBA" id="ARBA00022490"/>
    </source>
</evidence>
<keyword evidence="9 10" id="KW-0573">Peptidoglycan synthesis</keyword>
<dbReference type="EC" id="6.3.2.9" evidence="9 10"/>
<keyword evidence="5 9" id="KW-0132">Cell division</keyword>
<dbReference type="InterPro" id="IPR036565">
    <property type="entry name" value="Mur-like_cat_sf"/>
</dbReference>
<dbReference type="SUPFAM" id="SSF51984">
    <property type="entry name" value="MurCD N-terminal domain"/>
    <property type="match status" value="1"/>
</dbReference>
<keyword evidence="9 10" id="KW-0961">Cell wall biogenesis/degradation</keyword>
<dbReference type="PANTHER" id="PTHR43692:SF1">
    <property type="entry name" value="UDP-N-ACETYLMURAMOYLALANINE--D-GLUTAMATE LIGASE"/>
    <property type="match status" value="1"/>
</dbReference>
<dbReference type="InterPro" id="IPR018109">
    <property type="entry name" value="Folylpolyglutamate_synth_CS"/>
</dbReference>
<evidence type="ECO:0000256" key="2">
    <source>
        <dbReference type="ARBA" id="ARBA00004752"/>
    </source>
</evidence>
<dbReference type="InterPro" id="IPR013221">
    <property type="entry name" value="Mur_ligase_cen"/>
</dbReference>
<comment type="subcellular location">
    <subcellularLocation>
        <location evidence="1 9 10">Cytoplasm</location>
    </subcellularLocation>
</comment>
<dbReference type="InterPro" id="IPR004101">
    <property type="entry name" value="Mur_ligase_C"/>
</dbReference>
<dbReference type="Pfam" id="PF21799">
    <property type="entry name" value="MurD-like_N"/>
    <property type="match status" value="1"/>
</dbReference>
<evidence type="ECO:0000256" key="11">
    <source>
        <dbReference type="SAM" id="MobiDB-lite"/>
    </source>
</evidence>
<evidence type="ECO:0000256" key="4">
    <source>
        <dbReference type="ARBA" id="ARBA00022598"/>
    </source>
</evidence>
<evidence type="ECO:0000256" key="8">
    <source>
        <dbReference type="ARBA" id="ARBA00023306"/>
    </source>
</evidence>
<proteinExistence type="inferred from homology"/>
<evidence type="ECO:0000313" key="14">
    <source>
        <dbReference type="EMBL" id="MBE1876449.1"/>
    </source>
</evidence>
<keyword evidence="8 9" id="KW-0131">Cell cycle</keyword>
<comment type="pathway">
    <text evidence="2 9 10">Cell wall biogenesis; peptidoglycan biosynthesis.</text>
</comment>
<evidence type="ECO:0000259" key="12">
    <source>
        <dbReference type="Pfam" id="PF02875"/>
    </source>
</evidence>
<dbReference type="Gene3D" id="3.90.190.20">
    <property type="entry name" value="Mur ligase, C-terminal domain"/>
    <property type="match status" value="1"/>
</dbReference>
<dbReference type="NCBIfam" id="TIGR01087">
    <property type="entry name" value="murD"/>
    <property type="match status" value="1"/>
</dbReference>
<dbReference type="GO" id="GO:0008764">
    <property type="term" value="F:UDP-N-acetylmuramoylalanine-D-glutamate ligase activity"/>
    <property type="evidence" value="ECO:0007669"/>
    <property type="project" value="UniProtKB-EC"/>
</dbReference>
<feature type="domain" description="Mur ligase C-terminal" evidence="12">
    <location>
        <begin position="400"/>
        <end position="522"/>
    </location>
</feature>
<dbReference type="Gene3D" id="3.40.50.720">
    <property type="entry name" value="NAD(P)-binding Rossmann-like Domain"/>
    <property type="match status" value="1"/>
</dbReference>
<dbReference type="SUPFAM" id="SSF53244">
    <property type="entry name" value="MurD-like peptide ligases, peptide-binding domain"/>
    <property type="match status" value="1"/>
</dbReference>
<dbReference type="PROSITE" id="PS01011">
    <property type="entry name" value="FOLYLPOLYGLU_SYNT_1"/>
    <property type="match status" value="1"/>
</dbReference>
<protein>
    <recommendedName>
        <fullName evidence="9 10">UDP-N-acetylmuramoylalanine--D-glutamate ligase</fullName>
        <ecNumber evidence="9 10">6.3.2.9</ecNumber>
    </recommendedName>
    <alternativeName>
        <fullName evidence="9">D-glutamic acid-adding enzyme</fullName>
    </alternativeName>
    <alternativeName>
        <fullName evidence="9">UDP-N-acetylmuramoyl-L-alanyl-D-glutamate synthetase</fullName>
    </alternativeName>
</protein>
<dbReference type="HAMAP" id="MF_00639">
    <property type="entry name" value="MurD"/>
    <property type="match status" value="1"/>
</dbReference>
<dbReference type="Pfam" id="PF02875">
    <property type="entry name" value="Mur_ligase_C"/>
    <property type="match status" value="1"/>
</dbReference>
<dbReference type="InterPro" id="IPR005762">
    <property type="entry name" value="MurD"/>
</dbReference>
<sequence length="563" mass="56524">MGGVVTLPDDGGRAGSAAEAGPPVVEPAVPLGRARVVVAGYGVTGRAVAAALAGRVARVVTVDARADDADVRLPPPGESRALDDVVAGLIANADLVVASPGWPPSSPLLVAAGAAGIPVWSEIELAWRLRVKETLGSDGAGSRPALGSDGAGPRPALGSDGAGPRPALGSDGAGPRPAPWLAVTGTNGKTTTVEMLDSILTAAGLRSAAVGNVGRPLIEAVLDPELDVLAVELSSFQLHHTHTMSPRAAAVLNIAPDHIDWHGSFDAYAADKGRIYERVQVACVYNKTDPRTEELVRAADVAEGARAVGFVAGVPGPGDVGLVEDVLVDRAFHLPADDPARHGSAAELGTLADLAHLAGGGTPPAHVVANALAAAALARAHGVPAAAVRDGLRAFTPGDHRIQRVAEIDDVAYVNDSKATNAHAAAASLAGFPHGTVVWVAGGLAKGADFDELVAGRADRLRAAVVIGADAGPITGALARHAPQIPVVRIDPGDTGTVMRRAVSAARGLARAGDTVLLAPAGASMDQFASYAARGEAFAAAVRQEAADDDAGAGAPDTTRDTT</sequence>
<evidence type="ECO:0000256" key="9">
    <source>
        <dbReference type="HAMAP-Rule" id="MF_00639"/>
    </source>
</evidence>
<keyword evidence="3 9" id="KW-0963">Cytoplasm</keyword>
<reference evidence="14 15" key="1">
    <citation type="submission" date="2020-10" db="EMBL/GenBank/DDBJ databases">
        <title>Myceligenerans pegani sp. nov., an endophytic actinomycete isolated from Peganum harmala L. in Xinjiang, China.</title>
        <authorList>
            <person name="Xin L."/>
        </authorList>
    </citation>
    <scope>NUCLEOTIDE SEQUENCE [LARGE SCALE GENOMIC DNA]</scope>
    <source>
        <strain evidence="14 15">TRM65318</strain>
    </source>
</reference>
<dbReference type="InterPro" id="IPR036615">
    <property type="entry name" value="Mur_ligase_C_dom_sf"/>
</dbReference>
<dbReference type="SUPFAM" id="SSF53623">
    <property type="entry name" value="MurD-like peptide ligases, catalytic domain"/>
    <property type="match status" value="1"/>
</dbReference>
<evidence type="ECO:0000313" key="15">
    <source>
        <dbReference type="Proteomes" id="UP000625527"/>
    </source>
</evidence>
<organism evidence="14 15">
    <name type="scientific">Myceligenerans pegani</name>
    <dbReference type="NCBI Taxonomy" id="2776917"/>
    <lineage>
        <taxon>Bacteria</taxon>
        <taxon>Bacillati</taxon>
        <taxon>Actinomycetota</taxon>
        <taxon>Actinomycetes</taxon>
        <taxon>Micrococcales</taxon>
        <taxon>Promicromonosporaceae</taxon>
        <taxon>Myceligenerans</taxon>
    </lineage>
</organism>
<dbReference type="PANTHER" id="PTHR43692">
    <property type="entry name" value="UDP-N-ACETYLMURAMOYLALANINE--D-GLUTAMATE LIGASE"/>
    <property type="match status" value="1"/>
</dbReference>
<comment type="caution">
    <text evidence="14">The sequence shown here is derived from an EMBL/GenBank/DDBJ whole genome shotgun (WGS) entry which is preliminary data.</text>
</comment>
<dbReference type="Gene3D" id="3.40.1190.10">
    <property type="entry name" value="Mur-like, catalytic domain"/>
    <property type="match status" value="1"/>
</dbReference>
<feature type="binding site" evidence="9">
    <location>
        <begin position="185"/>
        <end position="191"/>
    </location>
    <ligand>
        <name>ATP</name>
        <dbReference type="ChEBI" id="CHEBI:30616"/>
    </ligand>
</feature>
<evidence type="ECO:0000256" key="10">
    <source>
        <dbReference type="RuleBase" id="RU003664"/>
    </source>
</evidence>
<evidence type="ECO:0000256" key="5">
    <source>
        <dbReference type="ARBA" id="ARBA00022618"/>
    </source>
</evidence>
<keyword evidence="4 9" id="KW-0436">Ligase</keyword>
<comment type="similarity">
    <text evidence="9">Belongs to the MurCDEF family.</text>
</comment>
<keyword evidence="15" id="KW-1185">Reference proteome</keyword>
<feature type="region of interest" description="Disordered" evidence="11">
    <location>
        <begin position="137"/>
        <end position="181"/>
    </location>
</feature>
<feature type="region of interest" description="Disordered" evidence="11">
    <location>
        <begin position="1"/>
        <end position="23"/>
    </location>
</feature>
<dbReference type="Proteomes" id="UP000625527">
    <property type="component" value="Unassembled WGS sequence"/>
</dbReference>
<evidence type="ECO:0000256" key="1">
    <source>
        <dbReference type="ARBA" id="ARBA00004496"/>
    </source>
</evidence>